<dbReference type="InterPro" id="IPR011006">
    <property type="entry name" value="CheY-like_superfamily"/>
</dbReference>
<evidence type="ECO:0000256" key="11">
    <source>
        <dbReference type="ARBA" id="ARBA00022777"/>
    </source>
</evidence>
<dbReference type="CDD" id="cd00130">
    <property type="entry name" value="PAS"/>
    <property type="match status" value="1"/>
</dbReference>
<organism evidence="24 25">
    <name type="scientific">Pseudomonas putida</name>
    <name type="common">Arthrobacter siderocapsulatus</name>
    <dbReference type="NCBI Taxonomy" id="303"/>
    <lineage>
        <taxon>Bacteria</taxon>
        <taxon>Pseudomonadati</taxon>
        <taxon>Pseudomonadota</taxon>
        <taxon>Gammaproteobacteria</taxon>
        <taxon>Pseudomonadales</taxon>
        <taxon>Pseudomonadaceae</taxon>
        <taxon>Pseudomonas</taxon>
    </lineage>
</organism>
<dbReference type="Pfam" id="PF00497">
    <property type="entry name" value="SBP_bac_3"/>
    <property type="match status" value="2"/>
</dbReference>
<evidence type="ECO:0000259" key="19">
    <source>
        <dbReference type="PROSITE" id="PS50109"/>
    </source>
</evidence>
<dbReference type="SUPFAM" id="SSF53850">
    <property type="entry name" value="Periplasmic binding protein-like II"/>
    <property type="match status" value="2"/>
</dbReference>
<keyword evidence="4" id="KW-1003">Cell membrane</keyword>
<keyword evidence="7 24" id="KW-0808">Transferase</keyword>
<feature type="modified residue" description="4-aspartylphosphate" evidence="17">
    <location>
        <position position="1013"/>
    </location>
</feature>
<dbReference type="Pfam" id="PF01627">
    <property type="entry name" value="Hpt"/>
    <property type="match status" value="1"/>
</dbReference>
<protein>
    <recommendedName>
        <fullName evidence="3">histidine kinase</fullName>
        <ecNumber evidence="3">2.7.13.3</ecNumber>
    </recommendedName>
</protein>
<dbReference type="FunFam" id="3.30.565.10:FF:000010">
    <property type="entry name" value="Sensor histidine kinase RcsC"/>
    <property type="match status" value="1"/>
</dbReference>
<keyword evidence="6 17" id="KW-0597">Phosphoprotein</keyword>
<evidence type="ECO:0000256" key="7">
    <source>
        <dbReference type="ARBA" id="ARBA00022679"/>
    </source>
</evidence>
<dbReference type="SUPFAM" id="SSF47226">
    <property type="entry name" value="Histidine-containing phosphotransfer domain, HPT domain"/>
    <property type="match status" value="1"/>
</dbReference>
<dbReference type="InterPro" id="IPR003661">
    <property type="entry name" value="HisK_dim/P_dom"/>
</dbReference>
<dbReference type="SMART" id="SM00062">
    <property type="entry name" value="PBPb"/>
    <property type="match status" value="2"/>
</dbReference>
<keyword evidence="9 18" id="KW-0732">Signal</keyword>
<evidence type="ECO:0000259" key="23">
    <source>
        <dbReference type="PROSITE" id="PS50894"/>
    </source>
</evidence>
<dbReference type="CDD" id="cd13705">
    <property type="entry name" value="PBP2_BvgS_D1"/>
    <property type="match status" value="1"/>
</dbReference>
<dbReference type="Pfam" id="PF02518">
    <property type="entry name" value="HATPase_c"/>
    <property type="match status" value="1"/>
</dbReference>
<dbReference type="PROSITE" id="PS50112">
    <property type="entry name" value="PAS"/>
    <property type="match status" value="1"/>
</dbReference>
<reference evidence="24 25" key="1">
    <citation type="submission" date="2016-10" db="EMBL/GenBank/DDBJ databases">
        <title>Genome Sequence of Pseudomonas putida GM4FR.</title>
        <authorList>
            <person name="Poehlein A."/>
            <person name="Wemheuer F."/>
            <person name="Hollensteiner J."/>
            <person name="Wemheuer B."/>
        </authorList>
    </citation>
    <scope>NUCLEOTIDE SEQUENCE [LARGE SCALE GENOMIC DNA]</scope>
    <source>
        <strain evidence="24 25">GM4FR</strain>
    </source>
</reference>
<dbReference type="SUPFAM" id="SSF52172">
    <property type="entry name" value="CheY-like"/>
    <property type="match status" value="1"/>
</dbReference>
<dbReference type="GO" id="GO:0000155">
    <property type="term" value="F:phosphorelay sensor kinase activity"/>
    <property type="evidence" value="ECO:0007669"/>
    <property type="project" value="InterPro"/>
</dbReference>
<keyword evidence="15" id="KW-0472">Membrane</keyword>
<comment type="subcellular location">
    <subcellularLocation>
        <location evidence="2">Cell inner membrane</location>
        <topology evidence="2">Multi-pass membrane protein</topology>
    </subcellularLocation>
</comment>
<dbReference type="PANTHER" id="PTHR43047">
    <property type="entry name" value="TWO-COMPONENT HISTIDINE PROTEIN KINASE"/>
    <property type="match status" value="1"/>
</dbReference>
<keyword evidence="8" id="KW-0812">Transmembrane</keyword>
<dbReference type="SMART" id="SM00091">
    <property type="entry name" value="PAS"/>
    <property type="match status" value="1"/>
</dbReference>
<dbReference type="PROSITE" id="PS50894">
    <property type="entry name" value="HPT"/>
    <property type="match status" value="1"/>
</dbReference>
<dbReference type="NCBIfam" id="TIGR00229">
    <property type="entry name" value="sensory_box"/>
    <property type="match status" value="1"/>
</dbReference>
<dbReference type="InterPro" id="IPR049871">
    <property type="entry name" value="BvgS-like_periplasmic2"/>
</dbReference>
<dbReference type="GO" id="GO:0009927">
    <property type="term" value="F:histidine phosphotransfer kinase activity"/>
    <property type="evidence" value="ECO:0007669"/>
    <property type="project" value="TreeGrafter"/>
</dbReference>
<dbReference type="InterPro" id="IPR036890">
    <property type="entry name" value="HATPase_C_sf"/>
</dbReference>
<dbReference type="Gene3D" id="3.40.190.10">
    <property type="entry name" value="Periplasmic binding protein-like II"/>
    <property type="match status" value="4"/>
</dbReference>
<dbReference type="InterPro" id="IPR005467">
    <property type="entry name" value="His_kinase_dom"/>
</dbReference>
<dbReference type="CDD" id="cd16922">
    <property type="entry name" value="HATPase_EvgS-ArcB-TorS-like"/>
    <property type="match status" value="1"/>
</dbReference>
<dbReference type="Gene3D" id="1.10.287.130">
    <property type="match status" value="1"/>
</dbReference>
<keyword evidence="10" id="KW-0547">Nucleotide-binding</keyword>
<dbReference type="Gene3D" id="3.40.50.2300">
    <property type="match status" value="1"/>
</dbReference>
<dbReference type="SMART" id="SM00387">
    <property type="entry name" value="HATPase_c"/>
    <property type="match status" value="1"/>
</dbReference>
<dbReference type="InterPro" id="IPR001789">
    <property type="entry name" value="Sig_transdc_resp-reg_receiver"/>
</dbReference>
<dbReference type="InterPro" id="IPR001638">
    <property type="entry name" value="Solute-binding_3/MltF_N"/>
</dbReference>
<dbReference type="InterPro" id="IPR000700">
    <property type="entry name" value="PAS-assoc_C"/>
</dbReference>
<dbReference type="PROSITE" id="PS50110">
    <property type="entry name" value="RESPONSE_REGULATORY"/>
    <property type="match status" value="1"/>
</dbReference>
<dbReference type="EC" id="2.7.13.3" evidence="3"/>
<dbReference type="CDD" id="cd17546">
    <property type="entry name" value="REC_hyHK_CKI1_RcsC-like"/>
    <property type="match status" value="1"/>
</dbReference>
<dbReference type="PRINTS" id="PR00344">
    <property type="entry name" value="BCTRLSENSOR"/>
</dbReference>
<evidence type="ECO:0000256" key="4">
    <source>
        <dbReference type="ARBA" id="ARBA00022475"/>
    </source>
</evidence>
<feature type="domain" description="HPt" evidence="23">
    <location>
        <begin position="1103"/>
        <end position="1201"/>
    </location>
</feature>
<dbReference type="CDD" id="cd13707">
    <property type="entry name" value="PBP2_BvgS_D2"/>
    <property type="match status" value="1"/>
</dbReference>
<dbReference type="CDD" id="cd00082">
    <property type="entry name" value="HisKA"/>
    <property type="match status" value="1"/>
</dbReference>
<proteinExistence type="predicted"/>
<feature type="domain" description="PAC" evidence="22">
    <location>
        <begin position="629"/>
        <end position="696"/>
    </location>
</feature>
<evidence type="ECO:0000256" key="6">
    <source>
        <dbReference type="ARBA" id="ARBA00022553"/>
    </source>
</evidence>
<evidence type="ECO:0000256" key="13">
    <source>
        <dbReference type="ARBA" id="ARBA00022989"/>
    </source>
</evidence>
<gene>
    <name evidence="24" type="primary">bvgS_2</name>
    <name evidence="24" type="ORF">PSEMO_20820</name>
</gene>
<evidence type="ECO:0000256" key="15">
    <source>
        <dbReference type="ARBA" id="ARBA00023136"/>
    </source>
</evidence>
<evidence type="ECO:0000256" key="16">
    <source>
        <dbReference type="PROSITE-ProRule" id="PRU00110"/>
    </source>
</evidence>
<name>A0A1Q9R690_PSEPU</name>
<dbReference type="PROSITE" id="PS50113">
    <property type="entry name" value="PAC"/>
    <property type="match status" value="1"/>
</dbReference>
<evidence type="ECO:0000256" key="3">
    <source>
        <dbReference type="ARBA" id="ARBA00012438"/>
    </source>
</evidence>
<evidence type="ECO:0000256" key="10">
    <source>
        <dbReference type="ARBA" id="ARBA00022741"/>
    </source>
</evidence>
<dbReference type="SMART" id="SM00388">
    <property type="entry name" value="HisKA"/>
    <property type="match status" value="1"/>
</dbReference>
<accession>A0A1Q9R690</accession>
<feature type="domain" description="Histidine kinase" evidence="19">
    <location>
        <begin position="714"/>
        <end position="942"/>
    </location>
</feature>
<dbReference type="Proteomes" id="UP000186736">
    <property type="component" value="Unassembled WGS sequence"/>
</dbReference>
<feature type="domain" description="PAS" evidence="21">
    <location>
        <begin position="570"/>
        <end position="642"/>
    </location>
</feature>
<evidence type="ECO:0000259" key="20">
    <source>
        <dbReference type="PROSITE" id="PS50110"/>
    </source>
</evidence>
<evidence type="ECO:0000313" key="24">
    <source>
        <dbReference type="EMBL" id="OLS62934.1"/>
    </source>
</evidence>
<evidence type="ECO:0000313" key="25">
    <source>
        <dbReference type="Proteomes" id="UP000186736"/>
    </source>
</evidence>
<evidence type="ECO:0000259" key="21">
    <source>
        <dbReference type="PROSITE" id="PS50112"/>
    </source>
</evidence>
<dbReference type="RefSeq" id="WP_075803027.1">
    <property type="nucleotide sequence ID" value="NZ_MKZO01000015.1"/>
</dbReference>
<dbReference type="InterPro" id="IPR013656">
    <property type="entry name" value="PAS_4"/>
</dbReference>
<dbReference type="Pfam" id="PF08448">
    <property type="entry name" value="PAS_4"/>
    <property type="match status" value="1"/>
</dbReference>
<keyword evidence="13" id="KW-1133">Transmembrane helix</keyword>
<feature type="signal peptide" evidence="18">
    <location>
        <begin position="1"/>
        <end position="19"/>
    </location>
</feature>
<feature type="chain" id="PRO_5012796737" description="histidine kinase" evidence="18">
    <location>
        <begin position="20"/>
        <end position="1213"/>
    </location>
</feature>
<dbReference type="AlphaFoldDB" id="A0A1Q9R690"/>
<dbReference type="InterPro" id="IPR035965">
    <property type="entry name" value="PAS-like_dom_sf"/>
</dbReference>
<keyword evidence="5" id="KW-0997">Cell inner membrane</keyword>
<dbReference type="InterPro" id="IPR004358">
    <property type="entry name" value="Sig_transdc_His_kin-like_C"/>
</dbReference>
<dbReference type="SUPFAM" id="SSF55785">
    <property type="entry name" value="PYP-like sensor domain (PAS domain)"/>
    <property type="match status" value="1"/>
</dbReference>
<dbReference type="Gene3D" id="3.30.450.20">
    <property type="entry name" value="PAS domain"/>
    <property type="match status" value="1"/>
</dbReference>
<dbReference type="Gene3D" id="1.20.120.160">
    <property type="entry name" value="HPT domain"/>
    <property type="match status" value="1"/>
</dbReference>
<dbReference type="InterPro" id="IPR003594">
    <property type="entry name" value="HATPase_dom"/>
</dbReference>
<dbReference type="InterPro" id="IPR036641">
    <property type="entry name" value="HPT_dom_sf"/>
</dbReference>
<evidence type="ECO:0000256" key="14">
    <source>
        <dbReference type="ARBA" id="ARBA00023012"/>
    </source>
</evidence>
<dbReference type="InterPro" id="IPR036097">
    <property type="entry name" value="HisK_dim/P_sf"/>
</dbReference>
<feature type="domain" description="Response regulatory" evidence="20">
    <location>
        <begin position="964"/>
        <end position="1083"/>
    </location>
</feature>
<dbReference type="PANTHER" id="PTHR43047:SF72">
    <property type="entry name" value="OSMOSENSING HISTIDINE PROTEIN KINASE SLN1"/>
    <property type="match status" value="1"/>
</dbReference>
<dbReference type="GO" id="GO:0005524">
    <property type="term" value="F:ATP binding"/>
    <property type="evidence" value="ECO:0007669"/>
    <property type="project" value="UniProtKB-KW"/>
</dbReference>
<comment type="caution">
    <text evidence="24">The sequence shown here is derived from an EMBL/GenBank/DDBJ whole genome shotgun (WGS) entry which is preliminary data.</text>
</comment>
<keyword evidence="14" id="KW-0902">Two-component regulatory system</keyword>
<dbReference type="Pfam" id="PF00072">
    <property type="entry name" value="Response_reg"/>
    <property type="match status" value="1"/>
</dbReference>
<feature type="modified residue" description="Phosphohistidine" evidence="16">
    <location>
        <position position="1142"/>
    </location>
</feature>
<evidence type="ECO:0000256" key="5">
    <source>
        <dbReference type="ARBA" id="ARBA00022519"/>
    </source>
</evidence>
<dbReference type="EMBL" id="MKZO01000015">
    <property type="protein sequence ID" value="OLS62934.1"/>
    <property type="molecule type" value="Genomic_DNA"/>
</dbReference>
<evidence type="ECO:0000256" key="18">
    <source>
        <dbReference type="SAM" id="SignalP"/>
    </source>
</evidence>
<comment type="catalytic activity">
    <reaction evidence="1">
        <text>ATP + protein L-histidine = ADP + protein N-phospho-L-histidine.</text>
        <dbReference type="EC" id="2.7.13.3"/>
    </reaction>
</comment>
<sequence length="1213" mass="134317">MKALLLALLLGLGPGQALANPPAQDTLKLFSRSAQVPLRIALTPAQQAWLHNHRELVLGVSAPDYPPFDLTASGRDYEGVTADYAGLLGATLGLPVRIQRFASRDLALQALVAGRIDLLGSANSYDLAVPGVVLSQPYAEDQPVLVTRENETRPLDTGLKDLRLSMIEHYLPLADVRATYPYASIRTYSSYHNALNAVAFDQADVFLGDTLSTHYLLNQSHLRNLKMANFAKHEATGFGFAVQQNEQILLTLVNKTLEAVTSTTRASIFQRWSAGSSMLFTDRKLQLSPSEEQWLEKNPVVRVTVDEHAAPLTFFDRSGNLRGIAADLLELIRLRTGLHFEIKRSNGISDMIDQVKHDHAELIAAISSSPEREAELHISRPYLENSYVLVTRDGKDAPQSLEQLQGRRLAVSRGNLLNEGIRQRYPDIQLVSTEDTAAAAGMLSNRQVDGMVMALINANFNLTTQRHLVIRATVSDIPATFSLATSRHDPELASIIDKALTSIVPEEMGIINSRWRSYSGSYSYWQSHQQSILKIILGTLVLLLLSLAWNAWMRRQIKQREAAERALSDQLEFMRAMVNGTPHPIYVRDREGLLQTCNDSYLQAIGVKLEAVLGKSIHEAPLGVSDDARKIQADYLRVMNEGRPLIVDRPLMLKDTEQTIYHWVLPYRDSLGEVKGIIGGWLDISERRQLIHDLRLAKEQADAANRAKSVFLATMSHEIRTPMNALIGMLELALKRTGDPEQERPAIEVAYRSARDLLALIGDILDIARIESGHLNLSPERANPAQLVQAVGQVFEGLARDKGLELNLIISRSANRDVLLDPLRVRQILSNLVSNAIKFTTWGQVRIDLALSSLPEGGESARHDLQLELSVCDTGVGISADDQQRLFQPFVQVEPDSAQARSGTGLGLVISRSLCEMMGGKLSLFSKPGEGTEIRIILPLRSLPESAEPQPCETAPPMPSAGLQVLVVDDHPANLQLVAQQLQFLGVHYRCVDNGEQALALWREARFDVLIVDCNMPGMNGYQFTQAVREAERQQQRPPCTILGYTANAQPEVREHCLQAGMDDCLLKPIGLHTLGQRLAGVPLQSAPALLDLSGLQPIIGDCPQELRRLLETLLRSSPEDQQRLSAIDTHGNPQPLKNVAHQILGVARIVQAEELILACEKLEEVCARYAPEPVLRRRKRQVLYQMKRVDQTLRQTLESLPDATDVGEEGKG</sequence>
<dbReference type="Gene3D" id="3.30.565.10">
    <property type="entry name" value="Histidine kinase-like ATPase, C-terminal domain"/>
    <property type="match status" value="1"/>
</dbReference>
<evidence type="ECO:0000256" key="9">
    <source>
        <dbReference type="ARBA" id="ARBA00022729"/>
    </source>
</evidence>
<dbReference type="SMART" id="SM00448">
    <property type="entry name" value="REC"/>
    <property type="match status" value="1"/>
</dbReference>
<keyword evidence="12" id="KW-0067">ATP-binding</keyword>
<dbReference type="OrthoDB" id="9797243at2"/>
<dbReference type="SUPFAM" id="SSF55874">
    <property type="entry name" value="ATPase domain of HSP90 chaperone/DNA topoisomerase II/histidine kinase"/>
    <property type="match status" value="1"/>
</dbReference>
<dbReference type="InterPro" id="IPR008207">
    <property type="entry name" value="Sig_transdc_His_kin_Hpt_dom"/>
</dbReference>
<evidence type="ECO:0000256" key="8">
    <source>
        <dbReference type="ARBA" id="ARBA00022692"/>
    </source>
</evidence>
<keyword evidence="11" id="KW-0418">Kinase</keyword>
<evidence type="ECO:0000256" key="2">
    <source>
        <dbReference type="ARBA" id="ARBA00004429"/>
    </source>
</evidence>
<evidence type="ECO:0000256" key="12">
    <source>
        <dbReference type="ARBA" id="ARBA00022840"/>
    </source>
</evidence>
<dbReference type="PROSITE" id="PS50109">
    <property type="entry name" value="HIS_KIN"/>
    <property type="match status" value="1"/>
</dbReference>
<evidence type="ECO:0000256" key="17">
    <source>
        <dbReference type="PROSITE-ProRule" id="PRU00169"/>
    </source>
</evidence>
<evidence type="ECO:0000259" key="22">
    <source>
        <dbReference type="PROSITE" id="PS50113"/>
    </source>
</evidence>
<dbReference type="SUPFAM" id="SSF47384">
    <property type="entry name" value="Homodimeric domain of signal transducing histidine kinase"/>
    <property type="match status" value="1"/>
</dbReference>
<dbReference type="InterPro" id="IPR049870">
    <property type="entry name" value="BvgS-like_periplasmic1"/>
</dbReference>
<dbReference type="GO" id="GO:0005886">
    <property type="term" value="C:plasma membrane"/>
    <property type="evidence" value="ECO:0007669"/>
    <property type="project" value="UniProtKB-SubCell"/>
</dbReference>
<dbReference type="InterPro" id="IPR000014">
    <property type="entry name" value="PAS"/>
</dbReference>
<evidence type="ECO:0000256" key="1">
    <source>
        <dbReference type="ARBA" id="ARBA00000085"/>
    </source>
</evidence>
<dbReference type="Pfam" id="PF00512">
    <property type="entry name" value="HisKA"/>
    <property type="match status" value="1"/>
</dbReference>